<dbReference type="GO" id="GO:0003677">
    <property type="term" value="F:DNA binding"/>
    <property type="evidence" value="ECO:0007669"/>
    <property type="project" value="UniProtKB-KW"/>
</dbReference>
<dbReference type="GO" id="GO:0003700">
    <property type="term" value="F:DNA-binding transcription factor activity"/>
    <property type="evidence" value="ECO:0007669"/>
    <property type="project" value="TreeGrafter"/>
</dbReference>
<sequence>MTIALRRRSRRREFLASQPPGLLDDKRLYRAPALEKGLDILELLAAEDHPLTMSAIVTRLGRSTGELFRMIQVLEHRGYVAQGADGYVMTPRLFHLGLKRPPVRSLMEQALPEMRLLADRIGQSCYLAIPSGAASSVIARTEANTTVGFSVRVGYRRPIHETPSGQVLYAFQTQQTQREWDGLFDPPLSDQARNDLIATADMLRGQGFARTDSAEMPGMVELAVPIIRGDRAVAVLTVPFIRIIDAAVDVDQALAELRATATRISEQLIGNDARI</sequence>
<name>A0A7Y6B558_9SPHN</name>
<dbReference type="GO" id="GO:0045892">
    <property type="term" value="P:negative regulation of DNA-templated transcription"/>
    <property type="evidence" value="ECO:0007669"/>
    <property type="project" value="TreeGrafter"/>
</dbReference>
<feature type="domain" description="IclR-ED" evidence="5">
    <location>
        <begin position="92"/>
        <end position="270"/>
    </location>
</feature>
<dbReference type="InterPro" id="IPR005471">
    <property type="entry name" value="Tscrpt_reg_IclR_N"/>
</dbReference>
<evidence type="ECO:0000256" key="3">
    <source>
        <dbReference type="ARBA" id="ARBA00023163"/>
    </source>
</evidence>
<dbReference type="Pfam" id="PF09339">
    <property type="entry name" value="HTH_IclR"/>
    <property type="match status" value="1"/>
</dbReference>
<dbReference type="InterPro" id="IPR036390">
    <property type="entry name" value="WH_DNA-bd_sf"/>
</dbReference>
<dbReference type="InterPro" id="IPR029016">
    <property type="entry name" value="GAF-like_dom_sf"/>
</dbReference>
<evidence type="ECO:0000259" key="5">
    <source>
        <dbReference type="PROSITE" id="PS51078"/>
    </source>
</evidence>
<dbReference type="Pfam" id="PF01614">
    <property type="entry name" value="IclR_C"/>
    <property type="match status" value="1"/>
</dbReference>
<reference evidence="6 7" key="1">
    <citation type="submission" date="2020-05" db="EMBL/GenBank/DDBJ databases">
        <title>Genome Sequencing of Type Strains.</title>
        <authorList>
            <person name="Lemaire J.F."/>
            <person name="Inderbitzin P."/>
            <person name="Gregorio O.A."/>
            <person name="Collins S.B."/>
            <person name="Wespe N."/>
            <person name="Knight-Connoni V."/>
        </authorList>
    </citation>
    <scope>NUCLEOTIDE SEQUENCE [LARGE SCALE GENOMIC DNA]</scope>
    <source>
        <strain evidence="6 7">DSM 100049</strain>
    </source>
</reference>
<dbReference type="PROSITE" id="PS51077">
    <property type="entry name" value="HTH_ICLR"/>
    <property type="match status" value="1"/>
</dbReference>
<dbReference type="InterPro" id="IPR036388">
    <property type="entry name" value="WH-like_DNA-bd_sf"/>
</dbReference>
<dbReference type="PANTHER" id="PTHR30136:SF7">
    <property type="entry name" value="HTH-TYPE TRANSCRIPTIONAL REGULATOR KDGR-RELATED"/>
    <property type="match status" value="1"/>
</dbReference>
<dbReference type="AlphaFoldDB" id="A0A7Y6B558"/>
<keyword evidence="1" id="KW-0805">Transcription regulation</keyword>
<feature type="domain" description="HTH iclR-type" evidence="4">
    <location>
        <begin position="31"/>
        <end position="98"/>
    </location>
</feature>
<dbReference type="Gene3D" id="1.10.10.10">
    <property type="entry name" value="Winged helix-like DNA-binding domain superfamily/Winged helix DNA-binding domain"/>
    <property type="match status" value="1"/>
</dbReference>
<proteinExistence type="predicted"/>
<dbReference type="SUPFAM" id="SSF46785">
    <property type="entry name" value="Winged helix' DNA-binding domain"/>
    <property type="match status" value="1"/>
</dbReference>
<dbReference type="InterPro" id="IPR014757">
    <property type="entry name" value="Tscrpt_reg_IclR_C"/>
</dbReference>
<keyword evidence="2" id="KW-0238">DNA-binding</keyword>
<evidence type="ECO:0000259" key="4">
    <source>
        <dbReference type="PROSITE" id="PS51077"/>
    </source>
</evidence>
<accession>A0A7Y6B558</accession>
<evidence type="ECO:0000313" key="6">
    <source>
        <dbReference type="EMBL" id="NUU46828.1"/>
    </source>
</evidence>
<organism evidence="6 7">
    <name type="scientific">Sphingomonas zeae</name>
    <dbReference type="NCBI Taxonomy" id="1646122"/>
    <lineage>
        <taxon>Bacteria</taxon>
        <taxon>Pseudomonadati</taxon>
        <taxon>Pseudomonadota</taxon>
        <taxon>Alphaproteobacteria</taxon>
        <taxon>Sphingomonadales</taxon>
        <taxon>Sphingomonadaceae</taxon>
        <taxon>Sphingomonas</taxon>
    </lineage>
</organism>
<dbReference type="SMART" id="SM00346">
    <property type="entry name" value="HTH_ICLR"/>
    <property type="match status" value="1"/>
</dbReference>
<evidence type="ECO:0000256" key="1">
    <source>
        <dbReference type="ARBA" id="ARBA00023015"/>
    </source>
</evidence>
<dbReference type="Proteomes" id="UP000536441">
    <property type="component" value="Unassembled WGS sequence"/>
</dbReference>
<keyword evidence="7" id="KW-1185">Reference proteome</keyword>
<keyword evidence="3" id="KW-0804">Transcription</keyword>
<dbReference type="PROSITE" id="PS51078">
    <property type="entry name" value="ICLR_ED"/>
    <property type="match status" value="1"/>
</dbReference>
<dbReference type="InterPro" id="IPR050707">
    <property type="entry name" value="HTH_MetabolicPath_Reg"/>
</dbReference>
<gene>
    <name evidence="6" type="ORF">HP438_07570</name>
</gene>
<evidence type="ECO:0000313" key="7">
    <source>
        <dbReference type="Proteomes" id="UP000536441"/>
    </source>
</evidence>
<dbReference type="EMBL" id="JABMCH010000061">
    <property type="protein sequence ID" value="NUU46828.1"/>
    <property type="molecule type" value="Genomic_DNA"/>
</dbReference>
<protein>
    <submittedName>
        <fullName evidence="6">IclR family transcriptional regulator</fullName>
    </submittedName>
</protein>
<dbReference type="Gene3D" id="3.30.450.40">
    <property type="match status" value="1"/>
</dbReference>
<dbReference type="PANTHER" id="PTHR30136">
    <property type="entry name" value="HELIX-TURN-HELIX TRANSCRIPTIONAL REGULATOR, ICLR FAMILY"/>
    <property type="match status" value="1"/>
</dbReference>
<comment type="caution">
    <text evidence="6">The sequence shown here is derived from an EMBL/GenBank/DDBJ whole genome shotgun (WGS) entry which is preliminary data.</text>
</comment>
<dbReference type="SUPFAM" id="SSF55781">
    <property type="entry name" value="GAF domain-like"/>
    <property type="match status" value="1"/>
</dbReference>
<evidence type="ECO:0000256" key="2">
    <source>
        <dbReference type="ARBA" id="ARBA00023125"/>
    </source>
</evidence>